<dbReference type="Proteomes" id="UP000629468">
    <property type="component" value="Unassembled WGS sequence"/>
</dbReference>
<accession>A0A8H7C1B0</accession>
<sequence>MRTREANKTKRPALVVIQARSPKKTRKKVKSGKEREAPLEESIEHISEIETRQAEIHTDASNATPAATTRARLGPEILVEVEATKEKVVHASKLGSRPKNAGAKLAQVNFSVDVNPDSDEGPTTQKNTTGRKKTASHEPYKVRTAIEARKREQTANNAQALAVNADLGLETRTNGITGASQPVKPTGNQGSHGHSTKRAHTYDFTDPNTQAVRSPMAKRTRGSRLQSGTNASARHIPKTNWENQVQLTEKANMAIATQKPSVSPLVGVGADIFSSPIDTPANLFAGKGHPQLEVYEMPMDELPEVDEMGVEVEETYYATGDSHDIRTKQKGKGAHQPSRMEGTSERDEITNLESNDDHERQSSEASSSEYEPSERSQGESALNDVDSDTDLGLERLPFNNATPVAITNGRKYRTPFLNETYDAYKKWHTMSDGEDDSDQSSIFIRRGYYGDSLDGPDGSQPLDELLELDEEYRFNVLNPQRNPSSESTRIRQRTANLDFHLTTKETLNKEERERESGNMGDSKFPPIGFHDHRPGVYYELPPTADNTHSFLHNSNITVDHGRWDHSSSGKLQNHGRREAPDAPPLATATANVSQGKSKERADPFTTHGTQISSSQANNPRFASGRIDETLNVVNDFGGMSDQDEDQGDEYLHAKSSPLKDGRRLDNQFIVHIDDTPKARPVNNKHGTKHRLRKGEDPAEESECKATSNSKIRTRVRNKHLPAELTQPVDTWKSLILPTFFNWLASQEDPWNQPQSAIIEALETICRANVRGSYTLKRDGDTSGVKSPEYKRVAQKISDWKSKLGSTAIWAINTLFECRPEVFGDSDEKRVAWADWHQNGCRFLFADVETIPPKGIFQSNAFLHVLGAHFALFATDEKAWVPGLTHDSINREPWGAIAIVAAAVERAVVLWSNRDLTVEIMKRAAKTKSHSIDFPKKMNAKGVETQSHALFAEPKWGPRTQYYYRNIMAKVRKGTWNWAEIYDLLEPHIKALQKREKSQPKGKKPTLEITSADFGDDDLLEDAADMSVGSLSFRPAPSKPWISQPSQAYPEPSHSTPLDWHPASSSNLNPGLLEAPQPSRVTSRSPQPFTLSATTSALTRFPSSQPPPMPGTRRSPYYELGTSQPSAASTAWQLDSDFSREAVSRAISRSSTASEQPSRPTRPHRPPAQASFNPAETYSQDLWESRSKASHSIIPAEVALRHPSRQYRSVSSSSTQAGSSKAQHDNHFTGKRTSSSDSSINRQSSAQDVTAMIPTRPIRARQVPSIARHHSQPEAGPSRRR</sequence>
<dbReference type="EMBL" id="JABXXO010000015">
    <property type="protein sequence ID" value="KAF7760393.1"/>
    <property type="molecule type" value="Genomic_DNA"/>
</dbReference>
<feature type="region of interest" description="Disordered" evidence="1">
    <location>
        <begin position="676"/>
        <end position="708"/>
    </location>
</feature>
<feature type="compositionally biased region" description="Basic residues" evidence="1">
    <location>
        <begin position="21"/>
        <end position="30"/>
    </location>
</feature>
<feature type="region of interest" description="Disordered" evidence="1">
    <location>
        <begin position="317"/>
        <end position="396"/>
    </location>
</feature>
<gene>
    <name evidence="2" type="ORF">Agabi119p4_11069</name>
</gene>
<evidence type="ECO:0000256" key="1">
    <source>
        <dbReference type="SAM" id="MobiDB-lite"/>
    </source>
</evidence>
<feature type="compositionally biased region" description="Polar residues" evidence="1">
    <location>
        <begin position="1120"/>
        <end position="1132"/>
    </location>
</feature>
<feature type="region of interest" description="Disordered" evidence="1">
    <location>
        <begin position="176"/>
        <end position="232"/>
    </location>
</feature>
<feature type="region of interest" description="Disordered" evidence="1">
    <location>
        <begin position="1034"/>
        <end position="1280"/>
    </location>
</feature>
<feature type="compositionally biased region" description="Basic and acidic residues" evidence="1">
    <location>
        <begin position="342"/>
        <end position="362"/>
    </location>
</feature>
<feature type="compositionally biased region" description="Polar residues" evidence="1">
    <location>
        <begin position="606"/>
        <end position="620"/>
    </location>
</feature>
<feature type="compositionally biased region" description="Basic and acidic residues" evidence="1">
    <location>
        <begin position="501"/>
        <end position="516"/>
    </location>
</feature>
<comment type="caution">
    <text evidence="2">The sequence shown here is derived from an EMBL/GenBank/DDBJ whole genome shotgun (WGS) entry which is preliminary data.</text>
</comment>
<feature type="region of interest" description="Disordered" evidence="1">
    <location>
        <begin position="21"/>
        <end position="43"/>
    </location>
</feature>
<feature type="compositionally biased region" description="Basic and acidic residues" evidence="1">
    <location>
        <begin position="31"/>
        <end position="43"/>
    </location>
</feature>
<feature type="region of interest" description="Disordered" evidence="1">
    <location>
        <begin position="561"/>
        <end position="624"/>
    </location>
</feature>
<feature type="region of interest" description="Disordered" evidence="1">
    <location>
        <begin position="112"/>
        <end position="139"/>
    </location>
</feature>
<protein>
    <submittedName>
        <fullName evidence="2">Uncharacterized protein</fullName>
    </submittedName>
</protein>
<feature type="compositionally biased region" description="Polar residues" evidence="1">
    <location>
        <begin position="1169"/>
        <end position="1181"/>
    </location>
</feature>
<feature type="compositionally biased region" description="Polar residues" evidence="1">
    <location>
        <begin position="1146"/>
        <end position="1158"/>
    </location>
</feature>
<dbReference type="AlphaFoldDB" id="A0A8H7C1B0"/>
<feature type="compositionally biased region" description="Polar residues" evidence="1">
    <location>
        <begin position="223"/>
        <end position="232"/>
    </location>
</feature>
<feature type="region of interest" description="Disordered" evidence="1">
    <location>
        <begin position="500"/>
        <end position="530"/>
    </location>
</feature>
<feature type="compositionally biased region" description="Low complexity" evidence="1">
    <location>
        <begin position="1208"/>
        <end position="1219"/>
    </location>
</feature>
<feature type="compositionally biased region" description="Low complexity" evidence="1">
    <location>
        <begin position="1234"/>
        <end position="1244"/>
    </location>
</feature>
<evidence type="ECO:0000313" key="3">
    <source>
        <dbReference type="Proteomes" id="UP000629468"/>
    </source>
</evidence>
<name>A0A8H7C1B0_AGABI</name>
<evidence type="ECO:0000313" key="2">
    <source>
        <dbReference type="EMBL" id="KAF7760393.1"/>
    </source>
</evidence>
<proteinExistence type="predicted"/>
<organism evidence="2 3">
    <name type="scientific">Agaricus bisporus var. burnettii</name>
    <dbReference type="NCBI Taxonomy" id="192524"/>
    <lineage>
        <taxon>Eukaryota</taxon>
        <taxon>Fungi</taxon>
        <taxon>Dikarya</taxon>
        <taxon>Basidiomycota</taxon>
        <taxon>Agaricomycotina</taxon>
        <taxon>Agaricomycetes</taxon>
        <taxon>Agaricomycetidae</taxon>
        <taxon>Agaricales</taxon>
        <taxon>Agaricineae</taxon>
        <taxon>Agaricaceae</taxon>
        <taxon>Agaricus</taxon>
    </lineage>
</organism>
<feature type="compositionally biased region" description="Polar residues" evidence="1">
    <location>
        <begin position="1078"/>
        <end position="1102"/>
    </location>
</feature>
<reference evidence="2 3" key="1">
    <citation type="journal article" name="Sci. Rep.">
        <title>Telomere-to-telomere assembled and centromere annotated genomes of the two main subspecies of the button mushroom Agaricus bisporus reveal especially polymorphic chromosome ends.</title>
        <authorList>
            <person name="Sonnenberg A.S.M."/>
            <person name="Sedaghat-Telgerd N."/>
            <person name="Lavrijssen B."/>
            <person name="Ohm R.A."/>
            <person name="Hendrickx P.M."/>
            <person name="Scholtmeijer K."/>
            <person name="Baars J.J.P."/>
            <person name="van Peer A."/>
        </authorList>
    </citation>
    <scope>NUCLEOTIDE SEQUENCE [LARGE SCALE GENOMIC DNA]</scope>
    <source>
        <strain evidence="2 3">H119_p4</strain>
    </source>
</reference>